<protein>
    <submittedName>
        <fullName evidence="7">Astacin domain-containing protein</fullName>
    </submittedName>
</protein>
<dbReference type="PROSITE" id="PS00022">
    <property type="entry name" value="EGF_1"/>
    <property type="match status" value="1"/>
</dbReference>
<dbReference type="Pfam" id="PF01400">
    <property type="entry name" value="Astacin"/>
    <property type="match status" value="1"/>
</dbReference>
<keyword evidence="1" id="KW-0479">Metal-binding</keyword>
<dbReference type="STRING" id="131310.A0A0N4ZGS4"/>
<dbReference type="InterPro" id="IPR024079">
    <property type="entry name" value="MetalloPept_cat_dom_sf"/>
</dbReference>
<keyword evidence="6" id="KW-1185">Reference proteome</keyword>
<evidence type="ECO:0000256" key="4">
    <source>
        <dbReference type="PROSITE-ProRule" id="PRU01211"/>
    </source>
</evidence>
<evidence type="ECO:0000256" key="2">
    <source>
        <dbReference type="ARBA" id="ARBA00022833"/>
    </source>
</evidence>
<keyword evidence="3" id="KW-0482">Metalloprotease</keyword>
<evidence type="ECO:0000313" key="7">
    <source>
        <dbReference type="WBParaSite" id="PTRK_0000704000.1"/>
    </source>
</evidence>
<proteinExistence type="predicted"/>
<dbReference type="GO" id="GO:0006508">
    <property type="term" value="P:proteolysis"/>
    <property type="evidence" value="ECO:0007669"/>
    <property type="project" value="InterPro"/>
</dbReference>
<dbReference type="AlphaFoldDB" id="A0A0N4ZGS4"/>
<comment type="caution">
    <text evidence="4">Lacks conserved residue(s) required for the propagation of feature annotation.</text>
</comment>
<keyword evidence="2" id="KW-0862">Zinc</keyword>
<dbReference type="SUPFAM" id="SSF55486">
    <property type="entry name" value="Metalloproteases ('zincins'), catalytic domain"/>
    <property type="match status" value="1"/>
</dbReference>
<dbReference type="Gene3D" id="3.40.390.10">
    <property type="entry name" value="Collagenase (Catalytic Domain)"/>
    <property type="match status" value="1"/>
</dbReference>
<dbReference type="GO" id="GO:0004222">
    <property type="term" value="F:metalloendopeptidase activity"/>
    <property type="evidence" value="ECO:0007669"/>
    <property type="project" value="InterPro"/>
</dbReference>
<dbReference type="WBParaSite" id="PTRK_0000704000.1">
    <property type="protein sequence ID" value="PTRK_0000704000.1"/>
    <property type="gene ID" value="PTRK_0000704000"/>
</dbReference>
<reference evidence="7" key="1">
    <citation type="submission" date="2017-02" db="UniProtKB">
        <authorList>
            <consortium name="WormBaseParasite"/>
        </authorList>
    </citation>
    <scope>IDENTIFICATION</scope>
</reference>
<accession>A0A0N4ZGS4</accession>
<dbReference type="PANTHER" id="PTHR10127:SF802">
    <property type="entry name" value="ZINC METALLOPROTEINASE NAS-10"/>
    <property type="match status" value="1"/>
</dbReference>
<evidence type="ECO:0000313" key="6">
    <source>
        <dbReference type="Proteomes" id="UP000038045"/>
    </source>
</evidence>
<dbReference type="PANTHER" id="PTHR10127">
    <property type="entry name" value="DISCOIDIN, CUB, EGF, LAMININ , AND ZINC METALLOPROTEASE DOMAIN CONTAINING"/>
    <property type="match status" value="1"/>
</dbReference>
<organism evidence="6 7">
    <name type="scientific">Parastrongyloides trichosuri</name>
    <name type="common">Possum-specific nematode worm</name>
    <dbReference type="NCBI Taxonomy" id="131310"/>
    <lineage>
        <taxon>Eukaryota</taxon>
        <taxon>Metazoa</taxon>
        <taxon>Ecdysozoa</taxon>
        <taxon>Nematoda</taxon>
        <taxon>Chromadorea</taxon>
        <taxon>Rhabditida</taxon>
        <taxon>Tylenchina</taxon>
        <taxon>Panagrolaimomorpha</taxon>
        <taxon>Strongyloidoidea</taxon>
        <taxon>Strongyloididae</taxon>
        <taxon>Parastrongyloides</taxon>
    </lineage>
</organism>
<dbReference type="InterPro" id="IPR000742">
    <property type="entry name" value="EGF"/>
</dbReference>
<dbReference type="Proteomes" id="UP000038045">
    <property type="component" value="Unplaced"/>
</dbReference>
<keyword evidence="3" id="KW-0645">Protease</keyword>
<evidence type="ECO:0000256" key="1">
    <source>
        <dbReference type="ARBA" id="ARBA00022723"/>
    </source>
</evidence>
<evidence type="ECO:0000256" key="3">
    <source>
        <dbReference type="ARBA" id="ARBA00023049"/>
    </source>
</evidence>
<dbReference type="GO" id="GO:0046872">
    <property type="term" value="F:metal ion binding"/>
    <property type="evidence" value="ECO:0007669"/>
    <property type="project" value="UniProtKB-KW"/>
</dbReference>
<name>A0A0N4ZGS4_PARTI</name>
<dbReference type="PROSITE" id="PS51864">
    <property type="entry name" value="ASTACIN"/>
    <property type="match status" value="1"/>
</dbReference>
<feature type="domain" description="Peptidase M12A" evidence="5">
    <location>
        <begin position="1"/>
        <end position="97"/>
    </location>
</feature>
<keyword evidence="3" id="KW-0378">Hydrolase</keyword>
<dbReference type="InterPro" id="IPR001506">
    <property type="entry name" value="Peptidase_M12A"/>
</dbReference>
<evidence type="ECO:0000259" key="5">
    <source>
        <dbReference type="PROSITE" id="PS51864"/>
    </source>
</evidence>
<sequence>MIGLINPINRPDRNNYVMVNTRKMMSKDRKLTNPYNSKEVELYNTSFDFSSLALFKQYKIGNALGIASKIPSINNVTDNRYEPSFNDIKMLNQIYCLDRSELNGTICENGGYENPQLPGTCVCPEYFDGPLCSNLIQSHEHCTKYNATLNDNNNQTIIFFYGSNACYQEIFSPTGRNVSIHIDTVHMKTSLCTKENGVEVKFLPDLGASGLRLCGYHKNIQLYSNATKLLVAFNGEDIFDHILVTFKLT</sequence>